<sequence>SCRPGSEKVRVVHTEWSPLVRPQKCLLAQQTNIGLGFCRGRWCLNLQGNEVIHEKDLPHLRQLMETHADNELVEAMLVERLTFWSDYGHYIPVYPRRFKYTARIIRPNIGTYSIRDGMSFAVFDNFSTRGRYPNALDTGVDLYRYDYVHSVEQQARKFADAVHRSGTLVQAGEDYFYTHYPRQFIARFEGGHPDVMAARINSSDQPNRLDLGKCRTRLRAGERKRLLESSIYNRFGLPKLSRNRFKLIGSLVEKQRPKLGVLDGTLKL</sequence>
<accession>X1C6T0</accession>
<organism evidence="1">
    <name type="scientific">marine sediment metagenome</name>
    <dbReference type="NCBI Taxonomy" id="412755"/>
    <lineage>
        <taxon>unclassified sequences</taxon>
        <taxon>metagenomes</taxon>
        <taxon>ecological metagenomes</taxon>
    </lineage>
</organism>
<dbReference type="AlphaFoldDB" id="X1C6T0"/>
<name>X1C6T0_9ZZZZ</name>
<evidence type="ECO:0000313" key="1">
    <source>
        <dbReference type="EMBL" id="GAH03781.1"/>
    </source>
</evidence>
<reference evidence="1" key="1">
    <citation type="journal article" date="2014" name="Front. Microbiol.">
        <title>High frequency of phylogenetically diverse reductive dehalogenase-homologous genes in deep subseafloor sedimentary metagenomes.</title>
        <authorList>
            <person name="Kawai M."/>
            <person name="Futagami T."/>
            <person name="Toyoda A."/>
            <person name="Takaki Y."/>
            <person name="Nishi S."/>
            <person name="Hori S."/>
            <person name="Arai W."/>
            <person name="Tsubouchi T."/>
            <person name="Morono Y."/>
            <person name="Uchiyama I."/>
            <person name="Ito T."/>
            <person name="Fujiyama A."/>
            <person name="Inagaki F."/>
            <person name="Takami H."/>
        </authorList>
    </citation>
    <scope>NUCLEOTIDE SEQUENCE</scope>
    <source>
        <strain evidence="1">Expedition CK06-06</strain>
    </source>
</reference>
<proteinExistence type="predicted"/>
<feature type="non-terminal residue" evidence="1">
    <location>
        <position position="1"/>
    </location>
</feature>
<protein>
    <submittedName>
        <fullName evidence="1">Uncharacterized protein</fullName>
    </submittedName>
</protein>
<gene>
    <name evidence="1" type="ORF">S01H4_42073</name>
</gene>
<comment type="caution">
    <text evidence="1">The sequence shown here is derived from an EMBL/GenBank/DDBJ whole genome shotgun (WGS) entry which is preliminary data.</text>
</comment>
<dbReference type="EMBL" id="BART01023068">
    <property type="protein sequence ID" value="GAH03781.1"/>
    <property type="molecule type" value="Genomic_DNA"/>
</dbReference>